<keyword evidence="2" id="KW-0812">Transmembrane</keyword>
<dbReference type="RefSeq" id="WP_013019749.1">
    <property type="nucleotide sequence ID" value="NC_013947.1"/>
</dbReference>
<feature type="transmembrane region" description="Helical" evidence="2">
    <location>
        <begin position="17"/>
        <end position="38"/>
    </location>
</feature>
<organism evidence="3 4">
    <name type="scientific">Stackebrandtia nassauensis (strain DSM 44728 / CIP 108903 / NRRL B-16338 / NBRC 102104 / LLR-40K-21)</name>
    <dbReference type="NCBI Taxonomy" id="446470"/>
    <lineage>
        <taxon>Bacteria</taxon>
        <taxon>Bacillati</taxon>
        <taxon>Actinomycetota</taxon>
        <taxon>Actinomycetes</taxon>
        <taxon>Glycomycetales</taxon>
        <taxon>Glycomycetaceae</taxon>
        <taxon>Stackebrandtia</taxon>
    </lineage>
</organism>
<name>D3Q5C9_STANL</name>
<proteinExistence type="predicted"/>
<evidence type="ECO:0000313" key="4">
    <source>
        <dbReference type="Proteomes" id="UP000000844"/>
    </source>
</evidence>
<keyword evidence="2" id="KW-0472">Membrane</keyword>
<evidence type="ECO:0000256" key="2">
    <source>
        <dbReference type="SAM" id="Phobius"/>
    </source>
</evidence>
<keyword evidence="4" id="KW-1185">Reference proteome</keyword>
<dbReference type="HOGENOM" id="CLU_109360_0_0_11"/>
<dbReference type="InterPro" id="IPR021443">
    <property type="entry name" value="DUF3093"/>
</dbReference>
<dbReference type="STRING" id="446470.Snas_4533"/>
<feature type="compositionally biased region" description="Basic and acidic residues" evidence="1">
    <location>
        <begin position="146"/>
        <end position="162"/>
    </location>
</feature>
<dbReference type="Pfam" id="PF11292">
    <property type="entry name" value="DUF3093"/>
    <property type="match status" value="1"/>
</dbReference>
<feature type="region of interest" description="Disordered" evidence="1">
    <location>
        <begin position="146"/>
        <end position="168"/>
    </location>
</feature>
<evidence type="ECO:0000256" key="1">
    <source>
        <dbReference type="SAM" id="MobiDB-lite"/>
    </source>
</evidence>
<protein>
    <recommendedName>
        <fullName evidence="5">DUF3093 domain-containing protein</fullName>
    </recommendedName>
</protein>
<dbReference type="AlphaFoldDB" id="D3Q5C9"/>
<evidence type="ECO:0008006" key="5">
    <source>
        <dbReference type="Google" id="ProtNLM"/>
    </source>
</evidence>
<evidence type="ECO:0000313" key="3">
    <source>
        <dbReference type="EMBL" id="ADD44178.1"/>
    </source>
</evidence>
<reference evidence="3 4" key="1">
    <citation type="journal article" date="2009" name="Stand. Genomic Sci.">
        <title>Complete genome sequence of Stackebrandtia nassauensis type strain (LLR-40K-21).</title>
        <authorList>
            <person name="Munk C."/>
            <person name="Lapidus A."/>
            <person name="Copeland A."/>
            <person name="Jando M."/>
            <person name="Mayilraj S."/>
            <person name="Glavina Del Rio T."/>
            <person name="Nolan M."/>
            <person name="Chen F."/>
            <person name="Lucas S."/>
            <person name="Tice H."/>
            <person name="Cheng J.F."/>
            <person name="Han C."/>
            <person name="Detter J.C."/>
            <person name="Bruce D."/>
            <person name="Goodwin L."/>
            <person name="Chain P."/>
            <person name="Pitluck S."/>
            <person name="Goker M."/>
            <person name="Ovchinikova G."/>
            <person name="Pati A."/>
            <person name="Ivanova N."/>
            <person name="Mavromatis K."/>
            <person name="Chen A."/>
            <person name="Palaniappan K."/>
            <person name="Land M."/>
            <person name="Hauser L."/>
            <person name="Chang Y.J."/>
            <person name="Jeffries C.D."/>
            <person name="Bristow J."/>
            <person name="Eisen J.A."/>
            <person name="Markowitz V."/>
            <person name="Hugenholtz P."/>
            <person name="Kyrpides N.C."/>
            <person name="Klenk H.P."/>
        </authorList>
    </citation>
    <scope>NUCLEOTIDE SEQUENCE [LARGE SCALE GENOMIC DNA]</scope>
    <source>
        <strain evidence="4">DSM 44728 / CIP 108903 / NRRL B-16338 / NBRC 102104 / LLR-40K-21</strain>
    </source>
</reference>
<feature type="transmembrane region" description="Helical" evidence="2">
    <location>
        <begin position="44"/>
        <end position="61"/>
    </location>
</feature>
<dbReference type="Proteomes" id="UP000000844">
    <property type="component" value="Chromosome"/>
</dbReference>
<accession>D3Q5C9</accession>
<dbReference type="OrthoDB" id="3217020at2"/>
<dbReference type="EMBL" id="CP001778">
    <property type="protein sequence ID" value="ADD44178.1"/>
    <property type="molecule type" value="Genomic_DNA"/>
</dbReference>
<keyword evidence="2" id="KW-1133">Transmembrane helix</keyword>
<sequence length="168" mass="18949">MASADRTAFDERLTVPLWWWPIALLVASGLAVEIGLGVPGLVTWLPFTILLPATVALLWWAGRIRVRVDAEEFRVDDARLPLECVGTVEVLRDSRVRDALSAQLHPLAFVIQRPWVRSAVRVEVVDDEDPTPYWIVSTRRPERLRDALTRAETDSDSPRREPSSSARS</sequence>
<gene>
    <name evidence="3" type="ordered locus">Snas_4533</name>
</gene>
<dbReference type="eggNOG" id="ENOG5031J0X">
    <property type="taxonomic scope" value="Bacteria"/>
</dbReference>
<dbReference type="KEGG" id="sna:Snas_4533"/>